<name>A0ABN0GLA4_BAREL</name>
<evidence type="ECO:0000313" key="1">
    <source>
        <dbReference type="EMBL" id="EJF84046.1"/>
    </source>
</evidence>
<organism evidence="1 2">
    <name type="scientific">Bartonella elizabethae Re6043vi</name>
    <dbReference type="NCBI Taxonomy" id="1094554"/>
    <lineage>
        <taxon>Bacteria</taxon>
        <taxon>Pseudomonadati</taxon>
        <taxon>Pseudomonadota</taxon>
        <taxon>Alphaproteobacteria</taxon>
        <taxon>Hyphomicrobiales</taxon>
        <taxon>Bartonellaceae</taxon>
        <taxon>Bartonella</taxon>
    </lineage>
</organism>
<keyword evidence="2" id="KW-1185">Reference proteome</keyword>
<sequence>MLFKDSSTTFTIYFLGQNISGEHSEQFARIAQDVAMFDLLQQDIVKRYEDYTVYRDAVPLLPPLVYLKTSLLHVQPTSLLLCIRR</sequence>
<proteinExistence type="predicted"/>
<evidence type="ECO:0000313" key="2">
    <source>
        <dbReference type="Proteomes" id="UP000008942"/>
    </source>
</evidence>
<dbReference type="EMBL" id="AILW01000003">
    <property type="protein sequence ID" value="EJF84046.1"/>
    <property type="molecule type" value="Genomic_DNA"/>
</dbReference>
<protein>
    <submittedName>
        <fullName evidence="1">Uncharacterized protein</fullName>
    </submittedName>
</protein>
<gene>
    <name evidence="1" type="ORF">MCU_00714</name>
</gene>
<accession>A0ABN0GLA4</accession>
<dbReference type="Proteomes" id="UP000008942">
    <property type="component" value="Unassembled WGS sequence"/>
</dbReference>
<comment type="caution">
    <text evidence="1">The sequence shown here is derived from an EMBL/GenBank/DDBJ whole genome shotgun (WGS) entry which is preliminary data.</text>
</comment>
<reference evidence="1 2" key="1">
    <citation type="submission" date="2012-03" db="EMBL/GenBank/DDBJ databases">
        <title>The Genome Sequence of Bartonella elizabethae Re6043vi.</title>
        <authorList>
            <consortium name="The Broad Institute Genome Sequencing Platform"/>
            <consortium name="The Broad Institute Genome Sequencing Center for Infectious Disease"/>
            <person name="Feldgarden M."/>
            <person name="Kirby J."/>
            <person name="Kosoy M."/>
            <person name="Birtles R."/>
            <person name="Probert W.S."/>
            <person name="Chiaraviglio L."/>
            <person name="Young S.K."/>
            <person name="Zeng Q."/>
            <person name="Gargeya S."/>
            <person name="Fitzgerald M."/>
            <person name="Haas B."/>
            <person name="Abouelleil A."/>
            <person name="Alvarado L."/>
            <person name="Arachchi H.M."/>
            <person name="Berlin A."/>
            <person name="Chapman S.B."/>
            <person name="Gearin G."/>
            <person name="Goldberg J."/>
            <person name="Griggs A."/>
            <person name="Gujja S."/>
            <person name="Hansen M."/>
            <person name="Heiman D."/>
            <person name="Howarth C."/>
            <person name="Larimer J."/>
            <person name="Lui A."/>
            <person name="MacDonald P.J.P."/>
            <person name="McCowen C."/>
            <person name="Montmayeur A."/>
            <person name="Murphy C."/>
            <person name="Neiman D."/>
            <person name="Pearson M."/>
            <person name="Priest M."/>
            <person name="Roberts A."/>
            <person name="Saif S."/>
            <person name="Shea T."/>
            <person name="Sisk P."/>
            <person name="Stolte C."/>
            <person name="Sykes S."/>
            <person name="Wortman J."/>
            <person name="Nusbaum C."/>
            <person name="Birren B."/>
        </authorList>
    </citation>
    <scope>NUCLEOTIDE SEQUENCE [LARGE SCALE GENOMIC DNA]</scope>
    <source>
        <strain evidence="1 2">Re6043vi</strain>
    </source>
</reference>